<proteinExistence type="inferred from homology"/>
<keyword evidence="3" id="KW-0560">Oxidoreductase</keyword>
<dbReference type="EMBL" id="LSBJ02000012">
    <property type="protein sequence ID" value="OAQ59055.2"/>
    <property type="molecule type" value="Genomic_DNA"/>
</dbReference>
<dbReference type="InterPro" id="IPR036291">
    <property type="entry name" value="NAD(P)-bd_dom_sf"/>
</dbReference>
<dbReference type="STRING" id="1380566.A0A179F0R3"/>
<feature type="transmembrane region" description="Helical" evidence="4">
    <location>
        <begin position="101"/>
        <end position="119"/>
    </location>
</feature>
<name>A0A179F0R3_METCM</name>
<comment type="similarity">
    <text evidence="1">Belongs to the short-chain dehydrogenases/reductases (SDR) family.</text>
</comment>
<comment type="caution">
    <text evidence="5">The sequence shown here is derived from an EMBL/GenBank/DDBJ whole genome shotgun (WGS) entry which is preliminary data.</text>
</comment>
<keyword evidence="6" id="KW-1185">Reference proteome</keyword>
<keyword evidence="4" id="KW-1133">Transmembrane helix</keyword>
<protein>
    <submittedName>
        <fullName evidence="5">Retinol dehydrogenase protein</fullName>
    </submittedName>
</protein>
<keyword evidence="4" id="KW-0472">Membrane</keyword>
<dbReference type="PANTHER" id="PTHR24320:SF282">
    <property type="entry name" value="WW DOMAIN-CONTAINING OXIDOREDUCTASE"/>
    <property type="match status" value="1"/>
</dbReference>
<dbReference type="Gene3D" id="3.40.50.720">
    <property type="entry name" value="NAD(P)-binding Rossmann-like Domain"/>
    <property type="match status" value="1"/>
</dbReference>
<feature type="transmembrane region" description="Helical" evidence="4">
    <location>
        <begin position="36"/>
        <end position="56"/>
    </location>
</feature>
<evidence type="ECO:0000256" key="4">
    <source>
        <dbReference type="SAM" id="Phobius"/>
    </source>
</evidence>
<sequence>MVSMELPALAISGDIVRPSISSVITNFNLRDGRIRLFWLLQFVNIVSFLLCVLAVANLPTFGSGWWQCLSEKISPETRGTPLQGQHHIAKSRAKVVAVDTWFSLVSIATLDAFAVVFNFNRGLIVTFHRNVSLRMTLFATIVSAGVYAWEVDMLKLNRNSTASVVAALLMYLALGRAVDLIKRPKLGSYAGTIQQYTETTGSFDMSWRYIALLTTTVVAVAVLSTTLLPSRLSGISVFIWVVFEAVFLAAMKVRRTPRYTILSGPILISFACVKWGLDLTNLHPRLVMHPEYFIGLFISGRFLLDAHLRTILRSHKDLHWARENVLISTRSILWGSITLLILEKIGLRLVTFIKPILVLLAYGMSCLVIQTPAIYNITFSNNKSPQVDLSDLQGKVILVTGGNSGLGLESVRQFAMHGPACIYMAGRSKRKCKDAINYIRQFKAATAPIFPLELDLSSFDSVVRAAQVFRRREKALHILINNAGIMMTEKGRTKDGYEIQFGTNFMGHALLTQLLLPALKAASHGRVISVSSDLERIAPENIDNLDELKTAMERVNTCFLYASSKAAQIAWNYVMGMKHRDVKFIAIKPGAVATNLHRNASTLPLKLFLVVLGWLIAVPTKRGVLNHLWASVAKDAKTGEFYAPVGKQCTGSKLSRDPVLSERLWSWTQNELQMHVGEDAFRDEVALDG</sequence>
<dbReference type="GO" id="GO:0016491">
    <property type="term" value="F:oxidoreductase activity"/>
    <property type="evidence" value="ECO:0007669"/>
    <property type="project" value="UniProtKB-KW"/>
</dbReference>
<evidence type="ECO:0000313" key="5">
    <source>
        <dbReference type="EMBL" id="OAQ59055.2"/>
    </source>
</evidence>
<dbReference type="OrthoDB" id="191139at2759"/>
<dbReference type="PANTHER" id="PTHR24320">
    <property type="entry name" value="RETINOL DEHYDROGENASE"/>
    <property type="match status" value="1"/>
</dbReference>
<evidence type="ECO:0000256" key="3">
    <source>
        <dbReference type="ARBA" id="ARBA00023002"/>
    </source>
</evidence>
<feature type="transmembrane region" description="Helical" evidence="4">
    <location>
        <begin position="209"/>
        <end position="228"/>
    </location>
</feature>
<feature type="transmembrane region" description="Helical" evidence="4">
    <location>
        <begin position="234"/>
        <end position="251"/>
    </location>
</feature>
<dbReference type="PRINTS" id="PR00081">
    <property type="entry name" value="GDHRDH"/>
</dbReference>
<accession>A0A179F0R3</accession>
<dbReference type="Proteomes" id="UP000078397">
    <property type="component" value="Unassembled WGS sequence"/>
</dbReference>
<feature type="transmembrane region" description="Helical" evidence="4">
    <location>
        <begin position="131"/>
        <end position="149"/>
    </location>
</feature>
<evidence type="ECO:0000313" key="6">
    <source>
        <dbReference type="Proteomes" id="UP000078397"/>
    </source>
</evidence>
<dbReference type="Pfam" id="PF00106">
    <property type="entry name" value="adh_short"/>
    <property type="match status" value="1"/>
</dbReference>
<gene>
    <name evidence="5" type="ORF">VFPPC_11975</name>
</gene>
<dbReference type="GeneID" id="28853999"/>
<dbReference type="AlphaFoldDB" id="A0A179F0R3"/>
<keyword evidence="4" id="KW-0812">Transmembrane</keyword>
<dbReference type="RefSeq" id="XP_022283998.1">
    <property type="nucleotide sequence ID" value="XM_022428799.1"/>
</dbReference>
<feature type="transmembrane region" description="Helical" evidence="4">
    <location>
        <begin position="161"/>
        <end position="178"/>
    </location>
</feature>
<organism evidence="5 6">
    <name type="scientific">Pochonia chlamydosporia 170</name>
    <dbReference type="NCBI Taxonomy" id="1380566"/>
    <lineage>
        <taxon>Eukaryota</taxon>
        <taxon>Fungi</taxon>
        <taxon>Dikarya</taxon>
        <taxon>Ascomycota</taxon>
        <taxon>Pezizomycotina</taxon>
        <taxon>Sordariomycetes</taxon>
        <taxon>Hypocreomycetidae</taxon>
        <taxon>Hypocreales</taxon>
        <taxon>Clavicipitaceae</taxon>
        <taxon>Pochonia</taxon>
    </lineage>
</organism>
<dbReference type="InterPro" id="IPR002347">
    <property type="entry name" value="SDR_fam"/>
</dbReference>
<dbReference type="SUPFAM" id="SSF51735">
    <property type="entry name" value="NAD(P)-binding Rossmann-fold domains"/>
    <property type="match status" value="1"/>
</dbReference>
<reference evidence="5 6" key="1">
    <citation type="journal article" date="2016" name="PLoS Pathog.">
        <title>Biosynthesis of antibiotic leucinostatins in bio-control fungus Purpureocillium lilacinum and their inhibition on phytophthora revealed by genome mining.</title>
        <authorList>
            <person name="Wang G."/>
            <person name="Liu Z."/>
            <person name="Lin R."/>
            <person name="Li E."/>
            <person name="Mao Z."/>
            <person name="Ling J."/>
            <person name="Yang Y."/>
            <person name="Yin W.B."/>
            <person name="Xie B."/>
        </authorList>
    </citation>
    <scope>NUCLEOTIDE SEQUENCE [LARGE SCALE GENOMIC DNA]</scope>
    <source>
        <strain evidence="5">170</strain>
    </source>
</reference>
<dbReference type="KEGG" id="pchm:VFPPC_11975"/>
<evidence type="ECO:0000256" key="1">
    <source>
        <dbReference type="ARBA" id="ARBA00006484"/>
    </source>
</evidence>
<evidence type="ECO:0000256" key="2">
    <source>
        <dbReference type="ARBA" id="ARBA00022857"/>
    </source>
</evidence>
<keyword evidence="2" id="KW-0521">NADP</keyword>
<feature type="transmembrane region" description="Helical" evidence="4">
    <location>
        <begin position="356"/>
        <end position="375"/>
    </location>
</feature>